<organism evidence="2 3">
    <name type="scientific">Riccia fluitans</name>
    <dbReference type="NCBI Taxonomy" id="41844"/>
    <lineage>
        <taxon>Eukaryota</taxon>
        <taxon>Viridiplantae</taxon>
        <taxon>Streptophyta</taxon>
        <taxon>Embryophyta</taxon>
        <taxon>Marchantiophyta</taxon>
        <taxon>Marchantiopsida</taxon>
        <taxon>Marchantiidae</taxon>
        <taxon>Marchantiales</taxon>
        <taxon>Ricciaceae</taxon>
        <taxon>Riccia</taxon>
    </lineage>
</organism>
<feature type="compositionally biased region" description="Basic and acidic residues" evidence="1">
    <location>
        <begin position="43"/>
        <end position="65"/>
    </location>
</feature>
<feature type="compositionally biased region" description="Basic residues" evidence="1">
    <location>
        <begin position="66"/>
        <end position="99"/>
    </location>
</feature>
<gene>
    <name evidence="2" type="ORF">R1flu_004313</name>
</gene>
<accession>A0ABD1YQW9</accession>
<evidence type="ECO:0000256" key="1">
    <source>
        <dbReference type="SAM" id="MobiDB-lite"/>
    </source>
</evidence>
<dbReference type="Proteomes" id="UP001605036">
    <property type="component" value="Unassembled WGS sequence"/>
</dbReference>
<reference evidence="2 3" key="1">
    <citation type="submission" date="2024-09" db="EMBL/GenBank/DDBJ databases">
        <title>Chromosome-scale assembly of Riccia fluitans.</title>
        <authorList>
            <person name="Paukszto L."/>
            <person name="Sawicki J."/>
            <person name="Karawczyk K."/>
            <person name="Piernik-Szablinska J."/>
            <person name="Szczecinska M."/>
            <person name="Mazdziarz M."/>
        </authorList>
    </citation>
    <scope>NUCLEOTIDE SEQUENCE [LARGE SCALE GENOMIC DNA]</scope>
    <source>
        <strain evidence="2">Rf_01</strain>
        <tissue evidence="2">Aerial parts of the thallus</tissue>
    </source>
</reference>
<name>A0ABD1YQW9_9MARC</name>
<sequence length="99" mass="12220">MKAEFRGRHASDQTIEINNLQPGVLEVEKIQFLWKEEEEEKEDRLEELTHEEQKKQLSLEGESSKSPKRMMMKKKRKKEKVKRRIWKKGRWKRRERKTK</sequence>
<evidence type="ECO:0000313" key="3">
    <source>
        <dbReference type="Proteomes" id="UP001605036"/>
    </source>
</evidence>
<comment type="caution">
    <text evidence="2">The sequence shown here is derived from an EMBL/GenBank/DDBJ whole genome shotgun (WGS) entry which is preliminary data.</text>
</comment>
<dbReference type="AlphaFoldDB" id="A0ABD1YQW9"/>
<dbReference type="EMBL" id="JBHFFA010000003">
    <property type="protein sequence ID" value="KAL2632834.1"/>
    <property type="molecule type" value="Genomic_DNA"/>
</dbReference>
<keyword evidence="3" id="KW-1185">Reference proteome</keyword>
<proteinExistence type="predicted"/>
<protein>
    <submittedName>
        <fullName evidence="2">Uncharacterized protein</fullName>
    </submittedName>
</protein>
<evidence type="ECO:0000313" key="2">
    <source>
        <dbReference type="EMBL" id="KAL2632834.1"/>
    </source>
</evidence>
<feature type="region of interest" description="Disordered" evidence="1">
    <location>
        <begin position="43"/>
        <end position="99"/>
    </location>
</feature>